<dbReference type="Proteomes" id="UP000192907">
    <property type="component" value="Unassembled WGS sequence"/>
</dbReference>
<dbReference type="RefSeq" id="WP_159455207.1">
    <property type="nucleotide sequence ID" value="NZ_FWZT01000004.1"/>
</dbReference>
<dbReference type="PANTHER" id="PTHR43547">
    <property type="entry name" value="TWO-COMPONENT HISTIDINE KINASE"/>
    <property type="match status" value="1"/>
</dbReference>
<dbReference type="Gene3D" id="1.10.287.130">
    <property type="match status" value="1"/>
</dbReference>
<dbReference type="SMART" id="SM00448">
    <property type="entry name" value="REC"/>
    <property type="match status" value="1"/>
</dbReference>
<comment type="catalytic activity">
    <reaction evidence="1">
        <text>ATP + protein L-histidine = ADP + protein N-phospho-L-histidine.</text>
        <dbReference type="EC" id="2.7.13.3"/>
    </reaction>
</comment>
<dbReference type="PANTHER" id="PTHR43547:SF2">
    <property type="entry name" value="HYBRID SIGNAL TRANSDUCTION HISTIDINE KINASE C"/>
    <property type="match status" value="1"/>
</dbReference>
<feature type="modified residue" description="4-aspartylphosphate" evidence="4">
    <location>
        <position position="53"/>
    </location>
</feature>
<reference evidence="8" key="1">
    <citation type="submission" date="2017-04" db="EMBL/GenBank/DDBJ databases">
        <authorList>
            <person name="Varghese N."/>
            <person name="Submissions S."/>
        </authorList>
    </citation>
    <scope>NUCLEOTIDE SEQUENCE [LARGE SCALE GENOMIC DNA]</scope>
    <source>
        <strain evidence="8">RKEM611</strain>
    </source>
</reference>
<evidence type="ECO:0000256" key="3">
    <source>
        <dbReference type="ARBA" id="ARBA00022553"/>
    </source>
</evidence>
<dbReference type="InterPro" id="IPR003661">
    <property type="entry name" value="HisK_dim/P_dom"/>
</dbReference>
<dbReference type="CDD" id="cd00075">
    <property type="entry name" value="HATPase"/>
    <property type="match status" value="1"/>
</dbReference>
<keyword evidence="7" id="KW-0418">Kinase</keyword>
<proteinExistence type="predicted"/>
<feature type="domain" description="Histidine kinase" evidence="5">
    <location>
        <begin position="142"/>
        <end position="355"/>
    </location>
</feature>
<dbReference type="PRINTS" id="PR00344">
    <property type="entry name" value="BCTRLSENSOR"/>
</dbReference>
<dbReference type="SMART" id="SM00388">
    <property type="entry name" value="HisKA"/>
    <property type="match status" value="1"/>
</dbReference>
<dbReference type="SUPFAM" id="SSF55874">
    <property type="entry name" value="ATPase domain of HSP90 chaperone/DNA topoisomerase II/histidine kinase"/>
    <property type="match status" value="1"/>
</dbReference>
<dbReference type="InterPro" id="IPR003594">
    <property type="entry name" value="HATPase_dom"/>
</dbReference>
<dbReference type="SMART" id="SM00387">
    <property type="entry name" value="HATPase_c"/>
    <property type="match status" value="1"/>
</dbReference>
<dbReference type="InterPro" id="IPR004358">
    <property type="entry name" value="Sig_transdc_His_kin-like_C"/>
</dbReference>
<dbReference type="Pfam" id="PF00512">
    <property type="entry name" value="HisKA"/>
    <property type="match status" value="1"/>
</dbReference>
<dbReference type="PROSITE" id="PS50109">
    <property type="entry name" value="HIS_KIN"/>
    <property type="match status" value="1"/>
</dbReference>
<keyword evidence="3 4" id="KW-0597">Phosphoprotein</keyword>
<dbReference type="Pfam" id="PF02518">
    <property type="entry name" value="HATPase_c"/>
    <property type="match status" value="1"/>
</dbReference>
<feature type="domain" description="Response regulatory" evidence="6">
    <location>
        <begin position="2"/>
        <end position="119"/>
    </location>
</feature>
<dbReference type="PROSITE" id="PS50110">
    <property type="entry name" value="RESPONSE_REGULATORY"/>
    <property type="match status" value="1"/>
</dbReference>
<protein>
    <recommendedName>
        <fullName evidence="2">histidine kinase</fullName>
        <ecNumber evidence="2">2.7.13.3</ecNumber>
    </recommendedName>
</protein>
<name>A0A1Y6BE58_9BACT</name>
<accession>A0A1Y6BE58</accession>
<dbReference type="GO" id="GO:0000155">
    <property type="term" value="F:phosphorelay sensor kinase activity"/>
    <property type="evidence" value="ECO:0007669"/>
    <property type="project" value="InterPro"/>
</dbReference>
<evidence type="ECO:0000259" key="5">
    <source>
        <dbReference type="PROSITE" id="PS50109"/>
    </source>
</evidence>
<evidence type="ECO:0000256" key="1">
    <source>
        <dbReference type="ARBA" id="ARBA00000085"/>
    </source>
</evidence>
<sequence length="363" mass="40498">MKILIIDDDPEDRRILRHCLQESEASARVTEAANLKDGVSTALRENPDCIFLDHRFPGETSGIEIFRELRKANLFCPIIATSGDSGMSSRQRYIQEGAIEFVLKDMISPESLPIILHNAIDKAEIARKLRIQQEINQKFTNQLTHDIRSPLINIRSLAELILESETPKREDVEAIRDMARNTIVMFENILKMVRDSGKITLDLNTERDIASFLESEANAFASQANRKGIHYKFAIEKPEGLIAFDSATLAIVIHNLISNAMKFTPVDGQISLVGRPDEGRYTIEVSDTGCGIPSNKISELFNKGSNISTQGLRGEKGYGLGLPFAFDIIKAHDSNLQVTSSPDGSRFFFSLNYLKKARNSQAA</sequence>
<dbReference type="InterPro" id="IPR001789">
    <property type="entry name" value="Sig_transdc_resp-reg_receiver"/>
</dbReference>
<dbReference type="InterPro" id="IPR011006">
    <property type="entry name" value="CheY-like_superfamily"/>
</dbReference>
<dbReference type="AlphaFoldDB" id="A0A1Y6BE58"/>
<dbReference type="EC" id="2.7.13.3" evidence="2"/>
<evidence type="ECO:0000313" key="8">
    <source>
        <dbReference type="Proteomes" id="UP000192907"/>
    </source>
</evidence>
<evidence type="ECO:0000256" key="4">
    <source>
        <dbReference type="PROSITE-ProRule" id="PRU00169"/>
    </source>
</evidence>
<evidence type="ECO:0000256" key="2">
    <source>
        <dbReference type="ARBA" id="ARBA00012438"/>
    </source>
</evidence>
<dbReference type="STRING" id="1513793.SAMN06296036_104159"/>
<dbReference type="SUPFAM" id="SSF52172">
    <property type="entry name" value="CheY-like"/>
    <property type="match status" value="1"/>
</dbReference>
<dbReference type="InterPro" id="IPR036890">
    <property type="entry name" value="HATPase_C_sf"/>
</dbReference>
<dbReference type="CDD" id="cd00082">
    <property type="entry name" value="HisKA"/>
    <property type="match status" value="1"/>
</dbReference>
<dbReference type="Pfam" id="PF00072">
    <property type="entry name" value="Response_reg"/>
    <property type="match status" value="1"/>
</dbReference>
<dbReference type="InterPro" id="IPR005467">
    <property type="entry name" value="His_kinase_dom"/>
</dbReference>
<evidence type="ECO:0000313" key="7">
    <source>
        <dbReference type="EMBL" id="SMF06734.1"/>
    </source>
</evidence>
<gene>
    <name evidence="7" type="ORF">SAMN06296036_104159</name>
</gene>
<dbReference type="EMBL" id="FWZT01000004">
    <property type="protein sequence ID" value="SMF06734.1"/>
    <property type="molecule type" value="Genomic_DNA"/>
</dbReference>
<organism evidence="7 8">
    <name type="scientific">Pseudobacteriovorax antillogorgiicola</name>
    <dbReference type="NCBI Taxonomy" id="1513793"/>
    <lineage>
        <taxon>Bacteria</taxon>
        <taxon>Pseudomonadati</taxon>
        <taxon>Bdellovibrionota</taxon>
        <taxon>Oligoflexia</taxon>
        <taxon>Oligoflexales</taxon>
        <taxon>Pseudobacteriovoracaceae</taxon>
        <taxon>Pseudobacteriovorax</taxon>
    </lineage>
</organism>
<keyword evidence="7" id="KW-0808">Transferase</keyword>
<dbReference type="Gene3D" id="3.30.565.10">
    <property type="entry name" value="Histidine kinase-like ATPase, C-terminal domain"/>
    <property type="match status" value="1"/>
</dbReference>
<evidence type="ECO:0000259" key="6">
    <source>
        <dbReference type="PROSITE" id="PS50110"/>
    </source>
</evidence>
<keyword evidence="8" id="KW-1185">Reference proteome</keyword>
<dbReference type="CDD" id="cd00156">
    <property type="entry name" value="REC"/>
    <property type="match status" value="1"/>
</dbReference>
<dbReference type="Gene3D" id="3.40.50.2300">
    <property type="match status" value="1"/>
</dbReference>